<protein>
    <submittedName>
        <fullName evidence="2">Uncharacterized protein</fullName>
    </submittedName>
</protein>
<feature type="region of interest" description="Disordered" evidence="1">
    <location>
        <begin position="204"/>
        <end position="235"/>
    </location>
</feature>
<name>X0SMD8_9ZZZZ</name>
<comment type="caution">
    <text evidence="2">The sequence shown here is derived from an EMBL/GenBank/DDBJ whole genome shotgun (WGS) entry which is preliminary data.</text>
</comment>
<evidence type="ECO:0000313" key="2">
    <source>
        <dbReference type="EMBL" id="GAF77017.1"/>
    </source>
</evidence>
<sequence>ADTNAALGDFVKYGVTVPHVYGEPTFVKMVPFSTGHVTALSRSLSSGDSSGILTITSDLSGLIPASGTMMVGGESMTYDSVSANGVNIIARTVETPSRHPAGDTVVFIADEFTYLIAQADAPMPDLDIVFMPNPVTGQLSLMANVQRAAPTVTIPADSQSLTFSGVSLISSYTEAIIDASIAQAEYGEATTVVDQITPFFNDDAATQIDDSGSSDDGDWTFTSAGQDPQWAGRQEGSKRRVEKILTLGDLGSVPDGRFIANWRFKCTATLVGSSAGINSFIVQANLDVNQVGPDSGNNINFHEQIVFPAAWFTVSPLTSFDGLNIGSTDGYTVNDFVGAKLTLRCVDLDPTDSGGEVKFQAFFEYDYFDTSTIQQLTKKAEIDAQSGAASGVMYYNAKGPSGDNLGIYEDPGYGTFRESEVTVATPIDMTARSVITAWYRGIEFEEDGDTGSTSDLIIWINPPSGSLDLSSSEAEPVWAELNAENFTNGTLRVYVSDEIIASGTPTQYVRFDLAAFDGYFRGSLGVSVATVGTPDLSNVQ</sequence>
<accession>X0SMD8</accession>
<feature type="non-terminal residue" evidence="2">
    <location>
        <position position="1"/>
    </location>
</feature>
<reference evidence="2" key="1">
    <citation type="journal article" date="2014" name="Front. Microbiol.">
        <title>High frequency of phylogenetically diverse reductive dehalogenase-homologous genes in deep subseafloor sedimentary metagenomes.</title>
        <authorList>
            <person name="Kawai M."/>
            <person name="Futagami T."/>
            <person name="Toyoda A."/>
            <person name="Takaki Y."/>
            <person name="Nishi S."/>
            <person name="Hori S."/>
            <person name="Arai W."/>
            <person name="Tsubouchi T."/>
            <person name="Morono Y."/>
            <person name="Uchiyama I."/>
            <person name="Ito T."/>
            <person name="Fujiyama A."/>
            <person name="Inagaki F."/>
            <person name="Takami H."/>
        </authorList>
    </citation>
    <scope>NUCLEOTIDE SEQUENCE</scope>
    <source>
        <strain evidence="2">Expedition CK06-06</strain>
    </source>
</reference>
<evidence type="ECO:0000256" key="1">
    <source>
        <dbReference type="SAM" id="MobiDB-lite"/>
    </source>
</evidence>
<feature type="non-terminal residue" evidence="2">
    <location>
        <position position="540"/>
    </location>
</feature>
<dbReference type="AlphaFoldDB" id="X0SMD8"/>
<proteinExistence type="predicted"/>
<dbReference type="EMBL" id="BARS01001841">
    <property type="protein sequence ID" value="GAF77017.1"/>
    <property type="molecule type" value="Genomic_DNA"/>
</dbReference>
<gene>
    <name evidence="2" type="ORF">S01H1_03363</name>
</gene>
<organism evidence="2">
    <name type="scientific">marine sediment metagenome</name>
    <dbReference type="NCBI Taxonomy" id="412755"/>
    <lineage>
        <taxon>unclassified sequences</taxon>
        <taxon>metagenomes</taxon>
        <taxon>ecological metagenomes</taxon>
    </lineage>
</organism>